<reference evidence="1 2" key="1">
    <citation type="journal article" date="2021" name="PeerJ">
        <title>Analysis of 44 Vibrio anguillarum genomes reveals high genetic diversity.</title>
        <authorList>
            <person name="Hansen M.J."/>
            <person name="Dalsgaard I."/>
        </authorList>
    </citation>
    <scope>NUCLEOTIDE SEQUENCE [LARGE SCALE GENOMIC DNA]</scope>
    <source>
        <strain evidence="1 2">040915-1/1B</strain>
    </source>
</reference>
<sequence>MLDKTEFPELEELLKSYFVSDVTIRSSDDCYVLYVPKDCVTDVARKGFVSKKQLSNLQERLNEQYNISSEVLLTDSDKLDKLKSTFETLLRVTFPEDIADCSFTFLTAQSVSVEINLHSFERADKKAIQDYLESILSPIGVDNVALRWIDSQAELPSIIEVLSATKRTQPATIEEIVNLLSLDYEHVEGRWLNRQLDKLIKKEVVVREQETATYSLTFKGLNVLPSISSRINSDIVRALDLGRRKWSN</sequence>
<evidence type="ECO:0000313" key="2">
    <source>
        <dbReference type="Proteomes" id="UP000726136"/>
    </source>
</evidence>
<comment type="caution">
    <text evidence="1">The sequence shown here is derived from an EMBL/GenBank/DDBJ whole genome shotgun (WGS) entry which is preliminary data.</text>
</comment>
<name>A0ABR9Z4G6_VIBAN</name>
<dbReference type="RefSeq" id="WP_194663200.1">
    <property type="nucleotide sequence ID" value="NZ_RDPI01000009.1"/>
</dbReference>
<accession>A0ABR9Z4G6</accession>
<organism evidence="1 2">
    <name type="scientific">Vibrio anguillarum</name>
    <name type="common">Listonella anguillarum</name>
    <dbReference type="NCBI Taxonomy" id="55601"/>
    <lineage>
        <taxon>Bacteria</taxon>
        <taxon>Pseudomonadati</taxon>
        <taxon>Pseudomonadota</taxon>
        <taxon>Gammaproteobacteria</taxon>
        <taxon>Vibrionales</taxon>
        <taxon>Vibrionaceae</taxon>
        <taxon>Vibrio</taxon>
    </lineage>
</organism>
<dbReference type="Proteomes" id="UP000726136">
    <property type="component" value="Unassembled WGS sequence"/>
</dbReference>
<evidence type="ECO:0000313" key="1">
    <source>
        <dbReference type="EMBL" id="MBF4373354.1"/>
    </source>
</evidence>
<keyword evidence="2" id="KW-1185">Reference proteome</keyword>
<dbReference type="EMBL" id="RDPI01000009">
    <property type="protein sequence ID" value="MBF4373354.1"/>
    <property type="molecule type" value="Genomic_DNA"/>
</dbReference>
<gene>
    <name evidence="1" type="ORF">EAY46_09685</name>
</gene>
<proteinExistence type="predicted"/>
<protein>
    <submittedName>
        <fullName evidence="1">Uncharacterized protein</fullName>
    </submittedName>
</protein>